<evidence type="ECO:0000256" key="1">
    <source>
        <dbReference type="ARBA" id="ARBA00005964"/>
    </source>
</evidence>
<dbReference type="PROSITE" id="PS00941">
    <property type="entry name" value="CARBOXYLESTERASE_B_2"/>
    <property type="match status" value="1"/>
</dbReference>
<dbReference type="OrthoDB" id="408631at2759"/>
<dbReference type="PANTHER" id="PTHR43918">
    <property type="entry name" value="ACETYLCHOLINESTERASE"/>
    <property type="match status" value="1"/>
</dbReference>
<dbReference type="InterPro" id="IPR029058">
    <property type="entry name" value="AB_hydrolase_fold"/>
</dbReference>
<gene>
    <name evidence="5" type="ORF">B0T10DRAFT_512756</name>
</gene>
<accession>A0A9P8W586</accession>
<proteinExistence type="inferred from homology"/>
<comment type="caution">
    <text evidence="5">The sequence shown here is derived from an EMBL/GenBank/DDBJ whole genome shotgun (WGS) entry which is preliminary data.</text>
</comment>
<dbReference type="InterPro" id="IPR002018">
    <property type="entry name" value="CarbesteraseB"/>
</dbReference>
<sequence length="570" mass="62291">MLPFLITISLLSATAFAIQSTSARGPSNKTPRVKIKNGTYEGVHSNGYNQDFFLGVPYALPPVGDLRFRNPRSLNESWAGAHKVDQLSPECVGYGASQMGYEVSEDCLYLNVIRPSGYENKKLPVAVWIHGGAFTQGGGSDLRYNLSFIVERSVQIGHPIIGVSINYRLSAWGFLNSKELFGSGESNMGLRDQRLSLHWIQENIAAFGGDPKKVTLWGQSAGGASVGAQILAFNGRNDHLFRGAVMESGGPVALNGESALSDELYGSLLKQTGCDTTSGALGCLRKLPFESLNAVINTTALSGSWWPKIDGDFVARHSSEQLADGSFVKVPIIVGANTDEGTSFAPKGINTTAGFRANLESSLDADFVTKILEAYPDKSNEAILPNLAPNWNPPSDYGTQYRRVATYYGDKFMVASRRLTAQVWAKHNLPAYSYRFNAIPAWATYLDGATHFVEVAFAMLNLEGVGYMPVRKPPFQGLAESYRDLARLMSGDWVKFVATGDPNGWKGRETSMSTLGKVVPAWPRYATRKRNEAPKNFLYNGNVTSSVELDNWRVEGIALINDASLDQYDR</sequence>
<dbReference type="EMBL" id="JAGPYM010000010">
    <property type="protein sequence ID" value="KAH6889677.1"/>
    <property type="molecule type" value="Genomic_DNA"/>
</dbReference>
<dbReference type="PANTHER" id="PTHR43918:SF4">
    <property type="entry name" value="CARBOXYLIC ESTER HYDROLASE"/>
    <property type="match status" value="1"/>
</dbReference>
<keyword evidence="3" id="KW-0732">Signal</keyword>
<reference evidence="5 6" key="1">
    <citation type="journal article" date="2021" name="Nat. Commun.">
        <title>Genetic determinants of endophytism in the Arabidopsis root mycobiome.</title>
        <authorList>
            <person name="Mesny F."/>
            <person name="Miyauchi S."/>
            <person name="Thiergart T."/>
            <person name="Pickel B."/>
            <person name="Atanasova L."/>
            <person name="Karlsson M."/>
            <person name="Huettel B."/>
            <person name="Barry K.W."/>
            <person name="Haridas S."/>
            <person name="Chen C."/>
            <person name="Bauer D."/>
            <person name="Andreopoulos W."/>
            <person name="Pangilinan J."/>
            <person name="LaButti K."/>
            <person name="Riley R."/>
            <person name="Lipzen A."/>
            <person name="Clum A."/>
            <person name="Drula E."/>
            <person name="Henrissat B."/>
            <person name="Kohler A."/>
            <person name="Grigoriev I.V."/>
            <person name="Martin F.M."/>
            <person name="Hacquard S."/>
        </authorList>
    </citation>
    <scope>NUCLEOTIDE SEQUENCE [LARGE SCALE GENOMIC DNA]</scope>
    <source>
        <strain evidence="5 6">MPI-CAGE-CH-0241</strain>
    </source>
</reference>
<dbReference type="Pfam" id="PF00135">
    <property type="entry name" value="COesterase"/>
    <property type="match status" value="1"/>
</dbReference>
<dbReference type="Proteomes" id="UP000777438">
    <property type="component" value="Unassembled WGS sequence"/>
</dbReference>
<dbReference type="InterPro" id="IPR050654">
    <property type="entry name" value="AChE-related_enzymes"/>
</dbReference>
<feature type="non-terminal residue" evidence="5">
    <location>
        <position position="570"/>
    </location>
</feature>
<dbReference type="Gene3D" id="3.40.50.1820">
    <property type="entry name" value="alpha/beta hydrolase"/>
    <property type="match status" value="1"/>
</dbReference>
<evidence type="ECO:0000256" key="3">
    <source>
        <dbReference type="RuleBase" id="RU361235"/>
    </source>
</evidence>
<dbReference type="PROSITE" id="PS00122">
    <property type="entry name" value="CARBOXYLESTERASE_B_1"/>
    <property type="match status" value="1"/>
</dbReference>
<feature type="signal peptide" evidence="3">
    <location>
        <begin position="1"/>
        <end position="17"/>
    </location>
</feature>
<dbReference type="InterPro" id="IPR019826">
    <property type="entry name" value="Carboxylesterase_B_AS"/>
</dbReference>
<protein>
    <recommendedName>
        <fullName evidence="3">Carboxylic ester hydrolase</fullName>
        <ecNumber evidence="3">3.1.1.-</ecNumber>
    </recommendedName>
</protein>
<dbReference type="AlphaFoldDB" id="A0A9P8W586"/>
<dbReference type="EC" id="3.1.1.-" evidence="3"/>
<evidence type="ECO:0000313" key="5">
    <source>
        <dbReference type="EMBL" id="KAH6889677.1"/>
    </source>
</evidence>
<evidence type="ECO:0000256" key="2">
    <source>
        <dbReference type="ARBA" id="ARBA00022801"/>
    </source>
</evidence>
<organism evidence="5 6">
    <name type="scientific">Thelonectria olida</name>
    <dbReference type="NCBI Taxonomy" id="1576542"/>
    <lineage>
        <taxon>Eukaryota</taxon>
        <taxon>Fungi</taxon>
        <taxon>Dikarya</taxon>
        <taxon>Ascomycota</taxon>
        <taxon>Pezizomycotina</taxon>
        <taxon>Sordariomycetes</taxon>
        <taxon>Hypocreomycetidae</taxon>
        <taxon>Hypocreales</taxon>
        <taxon>Nectriaceae</taxon>
        <taxon>Thelonectria</taxon>
    </lineage>
</organism>
<dbReference type="GO" id="GO:0052689">
    <property type="term" value="F:carboxylic ester hydrolase activity"/>
    <property type="evidence" value="ECO:0007669"/>
    <property type="project" value="TreeGrafter"/>
</dbReference>
<comment type="similarity">
    <text evidence="1 3">Belongs to the type-B carboxylesterase/lipase family.</text>
</comment>
<feature type="chain" id="PRO_5040537023" description="Carboxylic ester hydrolase" evidence="3">
    <location>
        <begin position="18"/>
        <end position="570"/>
    </location>
</feature>
<keyword evidence="6" id="KW-1185">Reference proteome</keyword>
<feature type="domain" description="Carboxylesterase type B" evidence="4">
    <location>
        <begin position="30"/>
        <end position="529"/>
    </location>
</feature>
<evidence type="ECO:0000259" key="4">
    <source>
        <dbReference type="Pfam" id="PF00135"/>
    </source>
</evidence>
<dbReference type="InterPro" id="IPR019819">
    <property type="entry name" value="Carboxylesterase_B_CS"/>
</dbReference>
<name>A0A9P8W586_9HYPO</name>
<dbReference type="SUPFAM" id="SSF53474">
    <property type="entry name" value="alpha/beta-Hydrolases"/>
    <property type="match status" value="1"/>
</dbReference>
<evidence type="ECO:0000313" key="6">
    <source>
        <dbReference type="Proteomes" id="UP000777438"/>
    </source>
</evidence>
<keyword evidence="2 3" id="KW-0378">Hydrolase</keyword>